<dbReference type="EMBL" id="GBEZ01025244">
    <property type="protein sequence ID" value="JAC61820.1"/>
    <property type="molecule type" value="Transcribed_RNA"/>
</dbReference>
<feature type="region of interest" description="Disordered" evidence="1">
    <location>
        <begin position="1"/>
        <end position="30"/>
    </location>
</feature>
<dbReference type="AlphaFoldDB" id="A0A061QTP9"/>
<organism evidence="2">
    <name type="scientific">Tetraselmis sp. GSL018</name>
    <dbReference type="NCBI Taxonomy" id="582737"/>
    <lineage>
        <taxon>Eukaryota</taxon>
        <taxon>Viridiplantae</taxon>
        <taxon>Chlorophyta</taxon>
        <taxon>core chlorophytes</taxon>
        <taxon>Chlorodendrophyceae</taxon>
        <taxon>Chlorodendrales</taxon>
        <taxon>Chlorodendraceae</taxon>
        <taxon>Tetraselmis</taxon>
    </lineage>
</organism>
<name>A0A061QTP9_9CHLO</name>
<evidence type="ECO:0000313" key="2">
    <source>
        <dbReference type="EMBL" id="JAC61820.1"/>
    </source>
</evidence>
<evidence type="ECO:0000256" key="1">
    <source>
        <dbReference type="SAM" id="MobiDB-lite"/>
    </source>
</evidence>
<feature type="compositionally biased region" description="Basic residues" evidence="1">
    <location>
        <begin position="1"/>
        <end position="12"/>
    </location>
</feature>
<proteinExistence type="predicted"/>
<gene>
    <name evidence="2" type="ORF">TSPGSL018_25097</name>
</gene>
<reference evidence="2" key="1">
    <citation type="submission" date="2014-05" db="EMBL/GenBank/DDBJ databases">
        <title>The transcriptome of the halophilic microalga Tetraselmis sp. GSL018 isolated from the Great Salt Lake, Utah.</title>
        <authorList>
            <person name="Jinkerson R.E."/>
            <person name="D'Adamo S."/>
            <person name="Posewitz M.C."/>
        </authorList>
    </citation>
    <scope>NUCLEOTIDE SEQUENCE</scope>
    <source>
        <strain evidence="2">GSL018</strain>
    </source>
</reference>
<accession>A0A061QTP9</accession>
<sequence length="128" mass="14229">MLSWRGGKRKRLQSCSKDSVGAKAKDSTPAEKKSFVQKSLLQNTKFLEIDRYCKIDLGAEQVWNECLPGHFLCNSLEADKEKCCGNICSELKGHSSKPNKSTTAKVEEAESLDLASLEVPEIPNLKKK</sequence>
<protein>
    <submittedName>
        <fullName evidence="2">Uncharacterized protein</fullName>
    </submittedName>
</protein>